<protein>
    <submittedName>
        <fullName evidence="1">Uncharacterized protein</fullName>
    </submittedName>
</protein>
<name>A0A1I6SE95_9EURY</name>
<reference evidence="2" key="1">
    <citation type="submission" date="2016-10" db="EMBL/GenBank/DDBJ databases">
        <authorList>
            <person name="Varghese N."/>
            <person name="Submissions S."/>
        </authorList>
    </citation>
    <scope>NUCLEOTIDE SEQUENCE [LARGE SCALE GENOMIC DNA]</scope>
    <source>
        <strain evidence="2">DSM 22427</strain>
    </source>
</reference>
<sequence length="63" mass="7322">MGQGGIGIFAERYSLPTFPYPELIYVEKASPGLFYDMLPYWTWSTPDRRAWRLPNRPGQVSIQ</sequence>
<gene>
    <name evidence="1" type="ORF">SAMN04488556_2607</name>
</gene>
<dbReference type="AlphaFoldDB" id="A0A1I6SE95"/>
<dbReference type="Proteomes" id="UP000199199">
    <property type="component" value="Unassembled WGS sequence"/>
</dbReference>
<evidence type="ECO:0000313" key="2">
    <source>
        <dbReference type="Proteomes" id="UP000199199"/>
    </source>
</evidence>
<proteinExistence type="predicted"/>
<organism evidence="1 2">
    <name type="scientific">Halostagnicola kamekurae</name>
    <dbReference type="NCBI Taxonomy" id="619731"/>
    <lineage>
        <taxon>Archaea</taxon>
        <taxon>Methanobacteriati</taxon>
        <taxon>Methanobacteriota</taxon>
        <taxon>Stenosarchaea group</taxon>
        <taxon>Halobacteria</taxon>
        <taxon>Halobacteriales</taxon>
        <taxon>Natrialbaceae</taxon>
        <taxon>Halostagnicola</taxon>
    </lineage>
</organism>
<accession>A0A1I6SE95</accession>
<dbReference type="EMBL" id="FOZS01000002">
    <property type="protein sequence ID" value="SFS75296.1"/>
    <property type="molecule type" value="Genomic_DNA"/>
</dbReference>
<keyword evidence="2" id="KW-1185">Reference proteome</keyword>
<evidence type="ECO:0000313" key="1">
    <source>
        <dbReference type="EMBL" id="SFS75296.1"/>
    </source>
</evidence>